<sequence length="71" mass="7879">METIWGGGTRLASRSYMWANKRPQSVAREVRFGRLSGATDNVVTVVERLQVPGSLHCARQVPRLTTASDYS</sequence>
<dbReference type="EMBL" id="KN826615">
    <property type="protein sequence ID" value="KIK78368.1"/>
    <property type="molecule type" value="Genomic_DNA"/>
</dbReference>
<dbReference type="Proteomes" id="UP000054538">
    <property type="component" value="Unassembled WGS sequence"/>
</dbReference>
<keyword evidence="2" id="KW-1185">Reference proteome</keyword>
<gene>
    <name evidence="1" type="ORF">PAXRUDRAFT_834591</name>
</gene>
<accession>A0A0D0CSL9</accession>
<evidence type="ECO:0000313" key="2">
    <source>
        <dbReference type="Proteomes" id="UP000054538"/>
    </source>
</evidence>
<proteinExistence type="predicted"/>
<dbReference type="HOGENOM" id="CLU_2740772_0_0_1"/>
<protein>
    <submittedName>
        <fullName evidence="1">Unplaced genomic scaffold scaffold_1793, whole genome shotgun sequence</fullName>
    </submittedName>
</protein>
<organism evidence="1 2">
    <name type="scientific">Paxillus rubicundulus Ve08.2h10</name>
    <dbReference type="NCBI Taxonomy" id="930991"/>
    <lineage>
        <taxon>Eukaryota</taxon>
        <taxon>Fungi</taxon>
        <taxon>Dikarya</taxon>
        <taxon>Basidiomycota</taxon>
        <taxon>Agaricomycotina</taxon>
        <taxon>Agaricomycetes</taxon>
        <taxon>Agaricomycetidae</taxon>
        <taxon>Boletales</taxon>
        <taxon>Paxilineae</taxon>
        <taxon>Paxillaceae</taxon>
        <taxon>Paxillus</taxon>
    </lineage>
</organism>
<reference evidence="1 2" key="1">
    <citation type="submission" date="2014-04" db="EMBL/GenBank/DDBJ databases">
        <authorList>
            <consortium name="DOE Joint Genome Institute"/>
            <person name="Kuo A."/>
            <person name="Kohler A."/>
            <person name="Jargeat P."/>
            <person name="Nagy L.G."/>
            <person name="Floudas D."/>
            <person name="Copeland A."/>
            <person name="Barry K.W."/>
            <person name="Cichocki N."/>
            <person name="Veneault-Fourrey C."/>
            <person name="LaButti K."/>
            <person name="Lindquist E.A."/>
            <person name="Lipzen A."/>
            <person name="Lundell T."/>
            <person name="Morin E."/>
            <person name="Murat C."/>
            <person name="Sun H."/>
            <person name="Tunlid A."/>
            <person name="Henrissat B."/>
            <person name="Grigoriev I.V."/>
            <person name="Hibbett D.S."/>
            <person name="Martin F."/>
            <person name="Nordberg H.P."/>
            <person name="Cantor M.N."/>
            <person name="Hua S.X."/>
        </authorList>
    </citation>
    <scope>NUCLEOTIDE SEQUENCE [LARGE SCALE GENOMIC DNA]</scope>
    <source>
        <strain evidence="1 2">Ve08.2h10</strain>
    </source>
</reference>
<dbReference type="AlphaFoldDB" id="A0A0D0CSL9"/>
<dbReference type="InParanoid" id="A0A0D0CSL9"/>
<name>A0A0D0CSL9_9AGAM</name>
<reference evidence="2" key="2">
    <citation type="submission" date="2015-01" db="EMBL/GenBank/DDBJ databases">
        <title>Evolutionary Origins and Diversification of the Mycorrhizal Mutualists.</title>
        <authorList>
            <consortium name="DOE Joint Genome Institute"/>
            <consortium name="Mycorrhizal Genomics Consortium"/>
            <person name="Kohler A."/>
            <person name="Kuo A."/>
            <person name="Nagy L.G."/>
            <person name="Floudas D."/>
            <person name="Copeland A."/>
            <person name="Barry K.W."/>
            <person name="Cichocki N."/>
            <person name="Veneault-Fourrey C."/>
            <person name="LaButti K."/>
            <person name="Lindquist E.A."/>
            <person name="Lipzen A."/>
            <person name="Lundell T."/>
            <person name="Morin E."/>
            <person name="Murat C."/>
            <person name="Riley R."/>
            <person name="Ohm R."/>
            <person name="Sun H."/>
            <person name="Tunlid A."/>
            <person name="Henrissat B."/>
            <person name="Grigoriev I.V."/>
            <person name="Hibbett D.S."/>
            <person name="Martin F."/>
        </authorList>
    </citation>
    <scope>NUCLEOTIDE SEQUENCE [LARGE SCALE GENOMIC DNA]</scope>
    <source>
        <strain evidence="2">Ve08.2h10</strain>
    </source>
</reference>
<evidence type="ECO:0000313" key="1">
    <source>
        <dbReference type="EMBL" id="KIK78368.1"/>
    </source>
</evidence>